<feature type="binding site" evidence="14">
    <location>
        <position position="398"/>
    </location>
    <ligand>
        <name>Zn(2+)</name>
        <dbReference type="ChEBI" id="CHEBI:29105"/>
        <label>2</label>
    </ligand>
</feature>
<comment type="subcellular location">
    <subcellularLocation>
        <location evidence="1">Cell membrane</location>
        <topology evidence="1">Lipid-anchor</topology>
        <topology evidence="1">GPI-anchor</topology>
    </subcellularLocation>
</comment>
<evidence type="ECO:0000256" key="7">
    <source>
        <dbReference type="ARBA" id="ARBA00022801"/>
    </source>
</evidence>
<evidence type="ECO:0000256" key="3">
    <source>
        <dbReference type="ARBA" id="ARBA00012647"/>
    </source>
</evidence>
<evidence type="ECO:0000313" key="18">
    <source>
        <dbReference type="EMBL" id="CAH0588784.1"/>
    </source>
</evidence>
<keyword evidence="5" id="KW-0336">GPI-anchor</keyword>
<dbReference type="PROSITE" id="PS00123">
    <property type="entry name" value="ALKALINE_PHOSPHATASE"/>
    <property type="match status" value="1"/>
</dbReference>
<feature type="binding site" evidence="14">
    <location>
        <position position="475"/>
    </location>
    <ligand>
        <name>Zn(2+)</name>
        <dbReference type="ChEBI" id="CHEBI:29105"/>
        <label>2</label>
    </ligand>
</feature>
<feature type="chain" id="PRO_5040339664" description="Alkaline phosphatase" evidence="17">
    <location>
        <begin position="23"/>
        <end position="526"/>
    </location>
</feature>
<dbReference type="GO" id="GO:0046872">
    <property type="term" value="F:metal ion binding"/>
    <property type="evidence" value="ECO:0007669"/>
    <property type="project" value="UniProtKB-KW"/>
</dbReference>
<dbReference type="EC" id="3.1.3.1" evidence="3 16"/>
<keyword evidence="11" id="KW-0325">Glycoprotein</keyword>
<dbReference type="EMBL" id="LR824020">
    <property type="protein sequence ID" value="CAH0588784.1"/>
    <property type="molecule type" value="Genomic_DNA"/>
</dbReference>
<evidence type="ECO:0000256" key="6">
    <source>
        <dbReference type="ARBA" id="ARBA00022723"/>
    </source>
</evidence>
<dbReference type="PANTHER" id="PTHR11596:SF91">
    <property type="entry name" value="ALKALINE PHOSPHATASE-RELATED"/>
    <property type="match status" value="1"/>
</dbReference>
<evidence type="ECO:0000256" key="13">
    <source>
        <dbReference type="PIRSR" id="PIRSR601952-1"/>
    </source>
</evidence>
<feature type="binding site" evidence="14">
    <location>
        <position position="361"/>
    </location>
    <ligand>
        <name>Zn(2+)</name>
        <dbReference type="ChEBI" id="CHEBI:29105"/>
        <label>2</label>
    </ligand>
</feature>
<accession>A0A9P0FTY0</accession>
<name>A0A9P0FTY0_CHRIL</name>
<evidence type="ECO:0000256" key="8">
    <source>
        <dbReference type="ARBA" id="ARBA00022833"/>
    </source>
</evidence>
<comment type="catalytic activity">
    <reaction evidence="16">
        <text>a phosphate monoester + H2O = an alcohol + phosphate</text>
        <dbReference type="Rhea" id="RHEA:15017"/>
        <dbReference type="ChEBI" id="CHEBI:15377"/>
        <dbReference type="ChEBI" id="CHEBI:30879"/>
        <dbReference type="ChEBI" id="CHEBI:43474"/>
        <dbReference type="ChEBI" id="CHEBI:67140"/>
        <dbReference type="EC" id="3.1.3.1"/>
    </reaction>
</comment>
<dbReference type="GO" id="GO:0005886">
    <property type="term" value="C:plasma membrane"/>
    <property type="evidence" value="ECO:0007669"/>
    <property type="project" value="UniProtKB-SubCell"/>
</dbReference>
<dbReference type="InterPro" id="IPR017850">
    <property type="entry name" value="Alkaline_phosphatase_core_sf"/>
</dbReference>
<dbReference type="InterPro" id="IPR018299">
    <property type="entry name" value="Alkaline_phosphatase_AS"/>
</dbReference>
<feature type="signal peptide" evidence="17">
    <location>
        <begin position="1"/>
        <end position="22"/>
    </location>
</feature>
<dbReference type="GO" id="GO:0004035">
    <property type="term" value="F:alkaline phosphatase activity"/>
    <property type="evidence" value="ECO:0007669"/>
    <property type="project" value="UniProtKB-EC"/>
</dbReference>
<feature type="binding site" evidence="14">
    <location>
        <position position="195"/>
    </location>
    <ligand>
        <name>Mg(2+)</name>
        <dbReference type="ChEBI" id="CHEBI:18420"/>
    </ligand>
</feature>
<dbReference type="GO" id="GO:0098552">
    <property type="term" value="C:side of membrane"/>
    <property type="evidence" value="ECO:0007669"/>
    <property type="project" value="UniProtKB-KW"/>
</dbReference>
<keyword evidence="19" id="KW-1185">Reference proteome</keyword>
<dbReference type="CDD" id="cd16012">
    <property type="entry name" value="ALP"/>
    <property type="match status" value="1"/>
</dbReference>
<dbReference type="PRINTS" id="PR00113">
    <property type="entry name" value="ALKPHPHTASE"/>
</dbReference>
<keyword evidence="4" id="KW-1003">Cell membrane</keyword>
<evidence type="ECO:0000256" key="4">
    <source>
        <dbReference type="ARBA" id="ARBA00022475"/>
    </source>
</evidence>
<evidence type="ECO:0000313" key="19">
    <source>
        <dbReference type="Proteomes" id="UP001154114"/>
    </source>
</evidence>
<evidence type="ECO:0000256" key="10">
    <source>
        <dbReference type="ARBA" id="ARBA00023136"/>
    </source>
</evidence>
<dbReference type="Gene3D" id="3.40.720.10">
    <property type="entry name" value="Alkaline Phosphatase, subunit A"/>
    <property type="match status" value="1"/>
</dbReference>
<dbReference type="Pfam" id="PF00245">
    <property type="entry name" value="Alk_phosphatase"/>
    <property type="match status" value="1"/>
</dbReference>
<organism evidence="18 19">
    <name type="scientific">Chrysodeixis includens</name>
    <name type="common">Soybean looper</name>
    <name type="synonym">Pseudoplusia includens</name>
    <dbReference type="NCBI Taxonomy" id="689277"/>
    <lineage>
        <taxon>Eukaryota</taxon>
        <taxon>Metazoa</taxon>
        <taxon>Ecdysozoa</taxon>
        <taxon>Arthropoda</taxon>
        <taxon>Hexapoda</taxon>
        <taxon>Insecta</taxon>
        <taxon>Pterygota</taxon>
        <taxon>Neoptera</taxon>
        <taxon>Endopterygota</taxon>
        <taxon>Lepidoptera</taxon>
        <taxon>Glossata</taxon>
        <taxon>Ditrysia</taxon>
        <taxon>Noctuoidea</taxon>
        <taxon>Noctuidae</taxon>
        <taxon>Plusiinae</taxon>
        <taxon>Chrysodeixis</taxon>
    </lineage>
</organism>
<feature type="binding site" evidence="14">
    <location>
        <position position="357"/>
    </location>
    <ligand>
        <name>Zn(2+)</name>
        <dbReference type="ChEBI" id="CHEBI:29105"/>
        <label>2</label>
    </ligand>
</feature>
<comment type="cofactor">
    <cofactor evidence="14">
        <name>Zn(2+)</name>
        <dbReference type="ChEBI" id="CHEBI:29105"/>
    </cofactor>
    <text evidence="14">Binds 2 Zn(2+) ions.</text>
</comment>
<keyword evidence="10" id="KW-0472">Membrane</keyword>
<keyword evidence="7 16" id="KW-0378">Hydrolase</keyword>
<keyword evidence="12" id="KW-0449">Lipoprotein</keyword>
<dbReference type="SMART" id="SM00098">
    <property type="entry name" value="alkPPc"/>
    <property type="match status" value="1"/>
</dbReference>
<feature type="active site" description="Phosphoserine intermediate" evidence="13">
    <location>
        <position position="130"/>
    </location>
</feature>
<evidence type="ECO:0000256" key="14">
    <source>
        <dbReference type="PIRSR" id="PIRSR601952-2"/>
    </source>
</evidence>
<dbReference type="InterPro" id="IPR001952">
    <property type="entry name" value="Alkaline_phosphatase"/>
</dbReference>
<evidence type="ECO:0000256" key="15">
    <source>
        <dbReference type="RuleBase" id="RU003946"/>
    </source>
</evidence>
<dbReference type="AlphaFoldDB" id="A0A9P0FTY0"/>
<keyword evidence="6 14" id="KW-0479">Metal-binding</keyword>
<evidence type="ECO:0000256" key="12">
    <source>
        <dbReference type="ARBA" id="ARBA00023288"/>
    </source>
</evidence>
<reference evidence="18" key="1">
    <citation type="submission" date="2021-12" db="EMBL/GenBank/DDBJ databases">
        <authorList>
            <person name="King R."/>
        </authorList>
    </citation>
    <scope>NUCLEOTIDE SEQUENCE</scope>
</reference>
<feature type="binding site" evidence="14">
    <location>
        <position position="399"/>
    </location>
    <ligand>
        <name>Zn(2+)</name>
        <dbReference type="ChEBI" id="CHEBI:29105"/>
        <label>2</label>
    </ligand>
</feature>
<proteinExistence type="inferred from homology"/>
<keyword evidence="9 14" id="KW-0460">Magnesium</keyword>
<dbReference type="OrthoDB" id="5818554at2759"/>
<dbReference type="Proteomes" id="UP001154114">
    <property type="component" value="Chromosome 17"/>
</dbReference>
<comment type="cofactor">
    <cofactor evidence="14">
        <name>Mg(2+)</name>
        <dbReference type="ChEBI" id="CHEBI:18420"/>
    </cofactor>
    <text evidence="14">Binds 1 Mg(2+) ion.</text>
</comment>
<dbReference type="PANTHER" id="PTHR11596">
    <property type="entry name" value="ALKALINE PHOSPHATASE"/>
    <property type="match status" value="1"/>
</dbReference>
<evidence type="ECO:0000256" key="5">
    <source>
        <dbReference type="ARBA" id="ARBA00022622"/>
    </source>
</evidence>
<feature type="binding site" evidence="14">
    <location>
        <position position="352"/>
    </location>
    <ligand>
        <name>Mg(2+)</name>
        <dbReference type="ChEBI" id="CHEBI:18420"/>
    </ligand>
</feature>
<comment type="similarity">
    <text evidence="2 15">Belongs to the alkaline phosphatase family.</text>
</comment>
<evidence type="ECO:0000256" key="11">
    <source>
        <dbReference type="ARBA" id="ARBA00023180"/>
    </source>
</evidence>
<feature type="binding site" evidence="14">
    <location>
        <position position="193"/>
    </location>
    <ligand>
        <name>Mg(2+)</name>
        <dbReference type="ChEBI" id="CHEBI:18420"/>
    </ligand>
</feature>
<evidence type="ECO:0000256" key="16">
    <source>
        <dbReference type="RuleBase" id="RU003947"/>
    </source>
</evidence>
<evidence type="ECO:0000256" key="1">
    <source>
        <dbReference type="ARBA" id="ARBA00004609"/>
    </source>
</evidence>
<gene>
    <name evidence="18" type="ORF">CINC_LOCUS4054</name>
</gene>
<keyword evidence="8 14" id="KW-0862">Zinc</keyword>
<evidence type="ECO:0000256" key="2">
    <source>
        <dbReference type="ARBA" id="ARBA00005984"/>
    </source>
</evidence>
<keyword evidence="17" id="KW-0732">Signal</keyword>
<dbReference type="SUPFAM" id="SSF53649">
    <property type="entry name" value="Alkaline phosphatase-like"/>
    <property type="match status" value="1"/>
</dbReference>
<feature type="binding site" evidence="14">
    <location>
        <position position="80"/>
    </location>
    <ligand>
        <name>Mg(2+)</name>
        <dbReference type="ChEBI" id="CHEBI:18420"/>
    </ligand>
</feature>
<sequence length="526" mass="56869">MARPRHVVLLLAAVALAAPARGRDAYHKLLRVASSPSLIVPDGELSQHYWAAQAQTSLAARLARPDVKGNARNVVMFLGDGMSVPTLAAARTLLGQRRNSTGEEAQLAFETFPTVGLVKTYCVDAQIADSACSATAYLGGAKANIGTIGVSAHVSREHCSAAQLPVNHVHSIADWALADGRDAGIVTTTRVTHASPAGAYAHTSSRDWESDADIGDACAAPRQEDIALQLVHSHPGTQFKVILGGGRREFLPNTTVDEEGANGRRLDGRNLIEEWQADKKARNVSYQYLWNREQLMTASADLPDYLLGLFESSHMQYHLEADPKTEPTLAELTEVAIRSLSRNKKGFFLFVEGGRIDHAHHDNLVHKSLDEAIELSAAVERAASLLDEQDSLLVVTSDHAHVMSVSGYTRRGGDILGPSDDKGDDGVPYMTLSYANGPGYRPHTDAGLRQDLSKLEYRDINFAFPASVPLESETHGGDDVAVFARGPHHTLFTGLYEQNQLPHLMAYAACIGPGMHACHNNDTTKL</sequence>
<dbReference type="FunFam" id="3.40.720.10:FF:000008">
    <property type="entry name" value="Alkaline phosphatase"/>
    <property type="match status" value="1"/>
</dbReference>
<feature type="binding site" evidence="14">
    <location>
        <position position="80"/>
    </location>
    <ligand>
        <name>Zn(2+)</name>
        <dbReference type="ChEBI" id="CHEBI:29105"/>
        <label>2</label>
    </ligand>
</feature>
<evidence type="ECO:0000256" key="9">
    <source>
        <dbReference type="ARBA" id="ARBA00022842"/>
    </source>
</evidence>
<protein>
    <recommendedName>
        <fullName evidence="3 16">Alkaline phosphatase</fullName>
        <ecNumber evidence="3 16">3.1.3.1</ecNumber>
    </recommendedName>
</protein>
<evidence type="ECO:0000256" key="17">
    <source>
        <dbReference type="SAM" id="SignalP"/>
    </source>
</evidence>